<feature type="region of interest" description="Disordered" evidence="1">
    <location>
        <begin position="189"/>
        <end position="217"/>
    </location>
</feature>
<dbReference type="GO" id="GO:0033299">
    <property type="term" value="P:secretion of lysosomal enzymes"/>
    <property type="evidence" value="ECO:0007669"/>
    <property type="project" value="TreeGrafter"/>
</dbReference>
<dbReference type="AlphaFoldDB" id="A0A7R8WF90"/>
<evidence type="ECO:0000259" key="3">
    <source>
        <dbReference type="Pfam" id="PF09992"/>
    </source>
</evidence>
<feature type="region of interest" description="Disordered" evidence="1">
    <location>
        <begin position="692"/>
        <end position="758"/>
    </location>
</feature>
<evidence type="ECO:0000256" key="1">
    <source>
        <dbReference type="SAM" id="MobiDB-lite"/>
    </source>
</evidence>
<keyword evidence="2" id="KW-0812">Transmembrane</keyword>
<feature type="compositionally biased region" description="Basic and acidic residues" evidence="1">
    <location>
        <begin position="547"/>
        <end position="564"/>
    </location>
</feature>
<gene>
    <name evidence="4" type="ORF">CTOB1V02_LOCUS5971</name>
</gene>
<feature type="region of interest" description="Disordered" evidence="1">
    <location>
        <begin position="288"/>
        <end position="308"/>
    </location>
</feature>
<reference evidence="4" key="1">
    <citation type="submission" date="2020-11" db="EMBL/GenBank/DDBJ databases">
        <authorList>
            <person name="Tran Van P."/>
        </authorList>
    </citation>
    <scope>NUCLEOTIDE SEQUENCE</scope>
</reference>
<feature type="transmembrane region" description="Helical" evidence="2">
    <location>
        <begin position="226"/>
        <end position="247"/>
    </location>
</feature>
<evidence type="ECO:0000256" key="2">
    <source>
        <dbReference type="SAM" id="Phobius"/>
    </source>
</evidence>
<feature type="compositionally biased region" description="Basic and acidic residues" evidence="1">
    <location>
        <begin position="588"/>
        <end position="597"/>
    </location>
</feature>
<feature type="transmembrane region" description="Helical" evidence="2">
    <location>
        <begin position="28"/>
        <end position="48"/>
    </location>
</feature>
<feature type="compositionally biased region" description="Basic and acidic residues" evidence="1">
    <location>
        <begin position="730"/>
        <end position="755"/>
    </location>
</feature>
<feature type="region of interest" description="Disordered" evidence="1">
    <location>
        <begin position="639"/>
        <end position="661"/>
    </location>
</feature>
<dbReference type="Pfam" id="PF09992">
    <property type="entry name" value="NAGPA"/>
    <property type="match status" value="1"/>
</dbReference>
<feature type="region of interest" description="Disordered" evidence="1">
    <location>
        <begin position="532"/>
        <end position="598"/>
    </location>
</feature>
<feature type="domain" description="Phosphodiester glycosidase" evidence="3">
    <location>
        <begin position="801"/>
        <end position="983"/>
    </location>
</feature>
<evidence type="ECO:0000313" key="4">
    <source>
        <dbReference type="EMBL" id="CAD7228082.1"/>
    </source>
</evidence>
<name>A0A7R8WF90_9CRUS</name>
<dbReference type="PANTHER" id="PTHR40446:SF2">
    <property type="entry name" value="N-ACETYLGLUCOSAMINE-1-PHOSPHODIESTER ALPHA-N-ACETYLGLUCOSAMINIDASE"/>
    <property type="match status" value="1"/>
</dbReference>
<dbReference type="OrthoDB" id="18487at2759"/>
<feature type="compositionally biased region" description="Basic and acidic residues" evidence="1">
    <location>
        <begin position="692"/>
        <end position="703"/>
    </location>
</feature>
<dbReference type="EMBL" id="OB661377">
    <property type="protein sequence ID" value="CAD7228082.1"/>
    <property type="molecule type" value="Genomic_DNA"/>
</dbReference>
<accession>A0A7R8WF90</accession>
<keyword evidence="2" id="KW-1133">Transmembrane helix</keyword>
<proteinExistence type="predicted"/>
<keyword evidence="2" id="KW-0472">Membrane</keyword>
<protein>
    <recommendedName>
        <fullName evidence="3">Phosphodiester glycosidase domain-containing protein</fullName>
    </recommendedName>
</protein>
<dbReference type="PANTHER" id="PTHR40446">
    <property type="entry name" value="N-ACETYLGLUCOSAMINE-1-PHOSPHODIESTER ALPHA-N-ACETYLGLUCOSAMINIDASE"/>
    <property type="match status" value="1"/>
</dbReference>
<sequence>MHGKMCSSSNLLPPPDVSMSQKISAWKILKLVAIACSVAVFVLCTHIWTLRIMTDRCIHLRQHGTRPELRKNFSFIHSVPLEVTGRIDVTSNATEDLSSPAPVVMSTRRVRRSMGSCPGGAGTEGAMFPRKTTEQMFHEEFEQLAEIAHTLRGQHPPGDHSYFSQFRSDDSPKVFDPIVLNSDAKRNILNRKDASAEDDPSDKDAVKAPDEAEVTQEQEEVRRIRGLAFVPTFFVIVLVSFIFGLTVKIFRERRRRLFLQRQVTMTYLENGGNPEALLEHSMWKPLKMSSGHSHRGHSMCGSDQKRFRGGADVTDKAIATGRVSSHTRRTMTAFPQSAVDLAQRTRGHRHSSQQNTATHRRKRLSRFRNLRSVSTAGCVMHTRYGANIIRDFREILRNVSEIHEASACQTQCTSLCETAVRVARNYLKHVLLVTTPELEGQGGRDFSFKLAQQICHEEKERVLPDQLLMELHHEFQQYEHMRDRGGIDQGIVEGTPDALAECLEEGLQKVEAIYEEFKGMYLREHSQALPQSAGMENPVFTKGTPSIDHEVRRSSRTAEEERKSGPSGQAKENFRERHKSNKTCPEIGGKDMKKPEGSVDEVLLGDLPLMKASDRKDQEKEILNKKVCFGDIQGFGTASTKNNRMRRRPRSLPVEVSSRTSSRVLLHMPRRYPDVHNRHRPRIQELISERLTPHVEEGHEKTPSARKYKNTTSTNTKGSFRYSGMTKNSKHQDSKRRSSAIEKDGLKLKENDSKASRNVGGQELKGYLATAIPSEVQVLAAGGEVGCNRNITDYATATGKQCEVVVTAGFYRPNTGACIGVVISNNRTIFDERIRTSYFVVTRDAEKAEIRASGSSCSDCSQAVAGVVQLTKNRKSVIKTSARKTDPSLQTTGTLKRFIELKTARTAIGVTPDGNQIILLSIEGDRSKLGRDRRGASLYDMAVMMSMLGASDSLNLDGGGSVAVGVNGTLVNRPINRRSLQNGARHFEESHERRVSSVLCLGKRHHV</sequence>
<organism evidence="4">
    <name type="scientific">Cyprideis torosa</name>
    <dbReference type="NCBI Taxonomy" id="163714"/>
    <lineage>
        <taxon>Eukaryota</taxon>
        <taxon>Metazoa</taxon>
        <taxon>Ecdysozoa</taxon>
        <taxon>Arthropoda</taxon>
        <taxon>Crustacea</taxon>
        <taxon>Oligostraca</taxon>
        <taxon>Ostracoda</taxon>
        <taxon>Podocopa</taxon>
        <taxon>Podocopida</taxon>
        <taxon>Cytherocopina</taxon>
        <taxon>Cytheroidea</taxon>
        <taxon>Cytherideidae</taxon>
        <taxon>Cyprideis</taxon>
    </lineage>
</organism>
<feature type="region of interest" description="Disordered" evidence="1">
    <location>
        <begin position="344"/>
        <end position="363"/>
    </location>
</feature>
<dbReference type="InterPro" id="IPR018711">
    <property type="entry name" value="NAGPA"/>
</dbReference>